<dbReference type="OrthoDB" id="2149806at2"/>
<dbReference type="STRING" id="1202724.AM493_03120"/>
<evidence type="ECO:0000313" key="3">
    <source>
        <dbReference type="Proteomes" id="UP000037755"/>
    </source>
</evidence>
<protein>
    <submittedName>
        <fullName evidence="2">NAD-dependent dehydratase</fullName>
    </submittedName>
</protein>
<accession>A0A0M9VH43</accession>
<gene>
    <name evidence="2" type="ORF">AM493_03120</name>
</gene>
<organism evidence="2 3">
    <name type="scientific">Flavobacterium akiainvivens</name>
    <dbReference type="NCBI Taxonomy" id="1202724"/>
    <lineage>
        <taxon>Bacteria</taxon>
        <taxon>Pseudomonadati</taxon>
        <taxon>Bacteroidota</taxon>
        <taxon>Flavobacteriia</taxon>
        <taxon>Flavobacteriales</taxon>
        <taxon>Flavobacteriaceae</taxon>
        <taxon>Flavobacterium</taxon>
    </lineage>
</organism>
<dbReference type="InterPro" id="IPR051604">
    <property type="entry name" value="Ergot_Alk_Oxidoreductase"/>
</dbReference>
<evidence type="ECO:0000313" key="2">
    <source>
        <dbReference type="EMBL" id="KOS05142.1"/>
    </source>
</evidence>
<reference evidence="2 3" key="1">
    <citation type="submission" date="2015-08" db="EMBL/GenBank/DDBJ databases">
        <title>Whole genome sequence of Flavobacterium akiainvivens IK-1T, from decaying Wikstroemia oahuensis, an endemic Hawaiian shrub.</title>
        <authorList>
            <person name="Wan X."/>
            <person name="Hou S."/>
            <person name="Saito J."/>
            <person name="Donachie S."/>
        </authorList>
    </citation>
    <scope>NUCLEOTIDE SEQUENCE [LARGE SCALE GENOMIC DNA]</scope>
    <source>
        <strain evidence="2 3">IK-1</strain>
    </source>
</reference>
<feature type="domain" description="NAD(P)-binding" evidence="1">
    <location>
        <begin position="7"/>
        <end position="148"/>
    </location>
</feature>
<proteinExistence type="predicted"/>
<dbReference type="Pfam" id="PF13460">
    <property type="entry name" value="NAD_binding_10"/>
    <property type="match status" value="1"/>
</dbReference>
<comment type="caution">
    <text evidence="2">The sequence shown here is derived from an EMBL/GenBank/DDBJ whole genome shotgun (WGS) entry which is preliminary data.</text>
</comment>
<dbReference type="AlphaFoldDB" id="A0A0M9VH43"/>
<keyword evidence="3" id="KW-1185">Reference proteome</keyword>
<dbReference type="Proteomes" id="UP000037755">
    <property type="component" value="Unassembled WGS sequence"/>
</dbReference>
<dbReference type="RefSeq" id="WP_054406204.1">
    <property type="nucleotide sequence ID" value="NZ_FOYA01000006.1"/>
</dbReference>
<dbReference type="PATRIC" id="fig|1202724.3.peg.641"/>
<name>A0A0M9VH43_9FLAO</name>
<dbReference type="PANTHER" id="PTHR43162:SF1">
    <property type="entry name" value="PRESTALK A DIFFERENTIATION PROTEIN A"/>
    <property type="match status" value="1"/>
</dbReference>
<dbReference type="Gene3D" id="3.90.25.10">
    <property type="entry name" value="UDP-galactose 4-epimerase, domain 1"/>
    <property type="match status" value="1"/>
</dbReference>
<sequence length="295" mass="31855">MKITVTGSLGNVGRPLAEQLISEGHQVTIITSTPDRENEINKIGASAAVGSITDLDFLIRAFSGADAVFTMTPSDAFDPDMISNTIKTGHTYAEAITVAQVKKVVMLSSIGADLPSGNGPVKGIHHIEERFRQLENVAVTFLRPGFFYYNYFRDIPIIKEFGILGSNYPADAVLPLVHPKDIAAAAAEELTKPSEGKNVRYIVSDLQEVGIIASLLGVAISKPELYWVEFADSQLHEALLNAGLPVESVEGYVEMGKGFGSGLITKDFYASGTPVTGKIKLSEFSKEFAERFHTS</sequence>
<dbReference type="InterPro" id="IPR036291">
    <property type="entry name" value="NAD(P)-bd_dom_sf"/>
</dbReference>
<dbReference type="Gene3D" id="3.40.50.720">
    <property type="entry name" value="NAD(P)-binding Rossmann-like Domain"/>
    <property type="match status" value="1"/>
</dbReference>
<dbReference type="EMBL" id="LIYD01000005">
    <property type="protein sequence ID" value="KOS05142.1"/>
    <property type="molecule type" value="Genomic_DNA"/>
</dbReference>
<dbReference type="PANTHER" id="PTHR43162">
    <property type="match status" value="1"/>
</dbReference>
<dbReference type="InterPro" id="IPR016040">
    <property type="entry name" value="NAD(P)-bd_dom"/>
</dbReference>
<dbReference type="SUPFAM" id="SSF51735">
    <property type="entry name" value="NAD(P)-binding Rossmann-fold domains"/>
    <property type="match status" value="1"/>
</dbReference>
<evidence type="ECO:0000259" key="1">
    <source>
        <dbReference type="Pfam" id="PF13460"/>
    </source>
</evidence>